<evidence type="ECO:0000256" key="1">
    <source>
        <dbReference type="ARBA" id="ARBA00004123"/>
    </source>
</evidence>
<dbReference type="InterPro" id="IPR036420">
    <property type="entry name" value="BRCT_dom_sf"/>
</dbReference>
<evidence type="ECO:0000256" key="5">
    <source>
        <dbReference type="ARBA" id="ARBA00022763"/>
    </source>
</evidence>
<dbReference type="CDD" id="cd17728">
    <property type="entry name" value="BRCT_TopBP1_rpt8"/>
    <property type="match status" value="1"/>
</dbReference>
<dbReference type="PANTHER" id="PTHR46677:SF1">
    <property type="entry name" value="SMC5-SMC6 COMPLEX LOCALIZATION FACTOR PROTEIN 1"/>
    <property type="match status" value="1"/>
</dbReference>
<protein>
    <submittedName>
        <fullName evidence="11">DNA topoisomerase 2-binding protein 1-A</fullName>
    </submittedName>
</protein>
<dbReference type="GO" id="GO:2000781">
    <property type="term" value="P:positive regulation of double-strand break repair"/>
    <property type="evidence" value="ECO:0007669"/>
    <property type="project" value="InterPro"/>
</dbReference>
<dbReference type="InterPro" id="IPR049936">
    <property type="entry name" value="TopBP1_BRCT_8"/>
</dbReference>
<evidence type="ECO:0000256" key="4">
    <source>
        <dbReference type="ARBA" id="ARBA00022737"/>
    </source>
</evidence>
<accession>A0AAD9PT62</accession>
<dbReference type="Gene3D" id="3.40.50.10190">
    <property type="entry name" value="BRCT domain"/>
    <property type="match status" value="2"/>
</dbReference>
<dbReference type="InterPro" id="IPR057595">
    <property type="entry name" value="TopB1_SLF1_BRCT"/>
</dbReference>
<organism evidence="11 12">
    <name type="scientific">Acropora cervicornis</name>
    <name type="common">Staghorn coral</name>
    <dbReference type="NCBI Taxonomy" id="6130"/>
    <lineage>
        <taxon>Eukaryota</taxon>
        <taxon>Metazoa</taxon>
        <taxon>Cnidaria</taxon>
        <taxon>Anthozoa</taxon>
        <taxon>Hexacorallia</taxon>
        <taxon>Scleractinia</taxon>
        <taxon>Astrocoeniina</taxon>
        <taxon>Acroporidae</taxon>
        <taxon>Acropora</taxon>
    </lineage>
</organism>
<reference evidence="11" key="2">
    <citation type="journal article" date="2023" name="Science">
        <title>Genomic signatures of disease resistance in endangered staghorn corals.</title>
        <authorList>
            <person name="Vollmer S.V."/>
            <person name="Selwyn J.D."/>
            <person name="Despard B.A."/>
            <person name="Roesel C.L."/>
        </authorList>
    </citation>
    <scope>NUCLEOTIDE SEQUENCE</scope>
    <source>
        <strain evidence="11">K2</strain>
    </source>
</reference>
<evidence type="ECO:0000259" key="10">
    <source>
        <dbReference type="Pfam" id="PF23294"/>
    </source>
</evidence>
<keyword evidence="8" id="KW-0539">Nucleus</keyword>
<feature type="domain" description="TopBP1/SLF1 BRCT" evidence="10">
    <location>
        <begin position="84"/>
        <end position="167"/>
    </location>
</feature>
<keyword evidence="6" id="KW-0234">DNA repair</keyword>
<sequence>MTLVSTVHLLQGVGLCLILSTALSSQNLGKWILTKNFIEDSTEAGKWLDEEAYEWSNQSNIAGVSPSHLSAPARWREILQTQRGPFEGWKVLVVVTDAKKRAAYKRLLEVGCAAVVNCKPPYQSSLASKLTHAFVDTGLENDVKCLHLAGVHCLSPDYIPEFILQTQYLVAILFFCLTKLQGSYSSSFSFSHYVIQVTHRPSSSVKTSEDYRQTEANTYPGQ</sequence>
<feature type="chain" id="PRO_5042294852" evidence="9">
    <location>
        <begin position="25"/>
        <end position="222"/>
    </location>
</feature>
<comment type="subcellular location">
    <subcellularLocation>
        <location evidence="2">Cytoplasm</location>
        <location evidence="2">Cytoskeleton</location>
        <location evidence="2">Microtubule organizing center</location>
        <location evidence="2">Centrosome</location>
    </subcellularLocation>
    <subcellularLocation>
        <location evidence="1">Nucleus</location>
    </subcellularLocation>
</comment>
<dbReference type="GO" id="GO:0005634">
    <property type="term" value="C:nucleus"/>
    <property type="evidence" value="ECO:0007669"/>
    <property type="project" value="UniProtKB-SubCell"/>
</dbReference>
<evidence type="ECO:0000256" key="2">
    <source>
        <dbReference type="ARBA" id="ARBA00004300"/>
    </source>
</evidence>
<evidence type="ECO:0000256" key="9">
    <source>
        <dbReference type="SAM" id="SignalP"/>
    </source>
</evidence>
<evidence type="ECO:0000256" key="8">
    <source>
        <dbReference type="ARBA" id="ARBA00023242"/>
    </source>
</evidence>
<dbReference type="Pfam" id="PF23294">
    <property type="entry name" value="BRCT_TopB1_SLF1"/>
    <property type="match status" value="1"/>
</dbReference>
<evidence type="ECO:0000256" key="7">
    <source>
        <dbReference type="ARBA" id="ARBA00023212"/>
    </source>
</evidence>
<dbReference type="PANTHER" id="PTHR46677">
    <property type="entry name" value="SMC5-SMC6 COMPLEX LOCALIZATION FACTOR PROTEIN 1"/>
    <property type="match status" value="1"/>
</dbReference>
<dbReference type="GO" id="GO:1990166">
    <property type="term" value="P:protein localization to site of double-strand break"/>
    <property type="evidence" value="ECO:0007669"/>
    <property type="project" value="TreeGrafter"/>
</dbReference>
<name>A0AAD9PT62_ACRCE</name>
<dbReference type="InterPro" id="IPR042479">
    <property type="entry name" value="Slf1"/>
</dbReference>
<comment type="caution">
    <text evidence="11">The sequence shown here is derived from an EMBL/GenBank/DDBJ whole genome shotgun (WGS) entry which is preliminary data.</text>
</comment>
<keyword evidence="9" id="KW-0732">Signal</keyword>
<keyword evidence="7" id="KW-0206">Cytoskeleton</keyword>
<evidence type="ECO:0000313" key="11">
    <source>
        <dbReference type="EMBL" id="KAK2548577.1"/>
    </source>
</evidence>
<evidence type="ECO:0000256" key="6">
    <source>
        <dbReference type="ARBA" id="ARBA00023204"/>
    </source>
</evidence>
<keyword evidence="12" id="KW-1185">Reference proteome</keyword>
<evidence type="ECO:0000313" key="12">
    <source>
        <dbReference type="Proteomes" id="UP001249851"/>
    </source>
</evidence>
<proteinExistence type="predicted"/>
<dbReference type="EMBL" id="JARQWQ010000144">
    <property type="protein sequence ID" value="KAK2548577.1"/>
    <property type="molecule type" value="Genomic_DNA"/>
</dbReference>
<dbReference type="Proteomes" id="UP001249851">
    <property type="component" value="Unassembled WGS sequence"/>
</dbReference>
<dbReference type="GO" id="GO:0006281">
    <property type="term" value="P:DNA repair"/>
    <property type="evidence" value="ECO:0007669"/>
    <property type="project" value="UniProtKB-KW"/>
</dbReference>
<feature type="signal peptide" evidence="9">
    <location>
        <begin position="1"/>
        <end position="24"/>
    </location>
</feature>
<dbReference type="SUPFAM" id="SSF52113">
    <property type="entry name" value="BRCT domain"/>
    <property type="match status" value="1"/>
</dbReference>
<dbReference type="GO" id="GO:0005813">
    <property type="term" value="C:centrosome"/>
    <property type="evidence" value="ECO:0007669"/>
    <property type="project" value="UniProtKB-SubCell"/>
</dbReference>
<dbReference type="AlphaFoldDB" id="A0AAD9PT62"/>
<keyword evidence="5" id="KW-0227">DNA damage</keyword>
<gene>
    <name evidence="11" type="ORF">P5673_031248</name>
</gene>
<evidence type="ECO:0000256" key="3">
    <source>
        <dbReference type="ARBA" id="ARBA00022490"/>
    </source>
</evidence>
<dbReference type="GO" id="GO:0035861">
    <property type="term" value="C:site of double-strand break"/>
    <property type="evidence" value="ECO:0007669"/>
    <property type="project" value="TreeGrafter"/>
</dbReference>
<keyword evidence="3" id="KW-0963">Cytoplasm</keyword>
<keyword evidence="4" id="KW-0677">Repeat</keyword>
<reference evidence="11" key="1">
    <citation type="journal article" date="2023" name="G3 (Bethesda)">
        <title>Whole genome assembly and annotation of the endangered Caribbean coral Acropora cervicornis.</title>
        <authorList>
            <person name="Selwyn J.D."/>
            <person name="Vollmer S.V."/>
        </authorList>
    </citation>
    <scope>NUCLEOTIDE SEQUENCE</scope>
    <source>
        <strain evidence="11">K2</strain>
    </source>
</reference>